<evidence type="ECO:0000256" key="3">
    <source>
        <dbReference type="ARBA" id="ARBA00022527"/>
    </source>
</evidence>
<keyword evidence="11" id="KW-0472">Membrane</keyword>
<dbReference type="GO" id="GO:0016020">
    <property type="term" value="C:membrane"/>
    <property type="evidence" value="ECO:0007669"/>
    <property type="project" value="UniProtKB-SubCell"/>
</dbReference>
<keyword evidence="12" id="KW-0325">Glycoprotein</keyword>
<evidence type="ECO:0000256" key="1">
    <source>
        <dbReference type="ARBA" id="ARBA00004479"/>
    </source>
</evidence>
<keyword evidence="9 15" id="KW-0067">ATP-binding</keyword>
<comment type="catalytic activity">
    <reaction evidence="14">
        <text>L-seryl-[protein] + ATP = O-phospho-L-seryl-[protein] + ADP + H(+)</text>
        <dbReference type="Rhea" id="RHEA:17989"/>
        <dbReference type="Rhea" id="RHEA-COMP:9863"/>
        <dbReference type="Rhea" id="RHEA-COMP:11604"/>
        <dbReference type="ChEBI" id="CHEBI:15378"/>
        <dbReference type="ChEBI" id="CHEBI:29999"/>
        <dbReference type="ChEBI" id="CHEBI:30616"/>
        <dbReference type="ChEBI" id="CHEBI:83421"/>
        <dbReference type="ChEBI" id="CHEBI:456216"/>
        <dbReference type="EC" id="2.7.11.1"/>
    </reaction>
</comment>
<keyword evidence="18" id="KW-1185">Reference proteome</keyword>
<evidence type="ECO:0000256" key="9">
    <source>
        <dbReference type="ARBA" id="ARBA00022840"/>
    </source>
</evidence>
<name>A0AAE0AWB9_9ROSI</name>
<keyword evidence="4" id="KW-0808">Transferase</keyword>
<evidence type="ECO:0000256" key="5">
    <source>
        <dbReference type="ARBA" id="ARBA00022692"/>
    </source>
</evidence>
<accession>A0AAE0AWB9</accession>
<protein>
    <recommendedName>
        <fullName evidence="2">non-specific serine/threonine protein kinase</fullName>
        <ecNumber evidence="2">2.7.11.1</ecNumber>
    </recommendedName>
</protein>
<dbReference type="PROSITE" id="PS50011">
    <property type="entry name" value="PROTEIN_KINASE_DOM"/>
    <property type="match status" value="1"/>
</dbReference>
<gene>
    <name evidence="17" type="ORF">Dsin_005149</name>
</gene>
<dbReference type="SUPFAM" id="SSF56112">
    <property type="entry name" value="Protein kinase-like (PK-like)"/>
    <property type="match status" value="1"/>
</dbReference>
<sequence>MICIIFWVFRSKISSIAISRDYCFGNFTNNDQELETFIRNYGPLAIKRYKFSHVKKMTDSFKDKLGQGGYATVYKGKLEDGQLVVVKLLNTSKGNGNEFINEVASICKTSHVNDVKLLGFCLECNKRALIYEFMPNGSLERFIYNEGSLKANHHLGFEKLYQIALGIAKGLEYLHRGCNTRILHMGIKPHNILLDEEFFPKISDFGLAKLCPKKESIVSISEARGTIGYTAPEVFSRNFGEVSHKADVYSYGMLVLEMAGGRKNFHKEMDNSSDIFSRMDL</sequence>
<evidence type="ECO:0000313" key="18">
    <source>
        <dbReference type="Proteomes" id="UP001281410"/>
    </source>
</evidence>
<evidence type="ECO:0000256" key="14">
    <source>
        <dbReference type="ARBA" id="ARBA00048679"/>
    </source>
</evidence>
<evidence type="ECO:0000313" key="17">
    <source>
        <dbReference type="EMBL" id="KAK3225287.1"/>
    </source>
</evidence>
<evidence type="ECO:0000256" key="15">
    <source>
        <dbReference type="PROSITE-ProRule" id="PRU10141"/>
    </source>
</evidence>
<organism evidence="17 18">
    <name type="scientific">Dipteronia sinensis</name>
    <dbReference type="NCBI Taxonomy" id="43782"/>
    <lineage>
        <taxon>Eukaryota</taxon>
        <taxon>Viridiplantae</taxon>
        <taxon>Streptophyta</taxon>
        <taxon>Embryophyta</taxon>
        <taxon>Tracheophyta</taxon>
        <taxon>Spermatophyta</taxon>
        <taxon>Magnoliopsida</taxon>
        <taxon>eudicotyledons</taxon>
        <taxon>Gunneridae</taxon>
        <taxon>Pentapetalae</taxon>
        <taxon>rosids</taxon>
        <taxon>malvids</taxon>
        <taxon>Sapindales</taxon>
        <taxon>Sapindaceae</taxon>
        <taxon>Hippocastanoideae</taxon>
        <taxon>Acereae</taxon>
        <taxon>Dipteronia</taxon>
    </lineage>
</organism>
<evidence type="ECO:0000256" key="13">
    <source>
        <dbReference type="ARBA" id="ARBA00047899"/>
    </source>
</evidence>
<comment type="catalytic activity">
    <reaction evidence="13">
        <text>L-threonyl-[protein] + ATP = O-phospho-L-threonyl-[protein] + ADP + H(+)</text>
        <dbReference type="Rhea" id="RHEA:46608"/>
        <dbReference type="Rhea" id="RHEA-COMP:11060"/>
        <dbReference type="Rhea" id="RHEA-COMP:11605"/>
        <dbReference type="ChEBI" id="CHEBI:15378"/>
        <dbReference type="ChEBI" id="CHEBI:30013"/>
        <dbReference type="ChEBI" id="CHEBI:30616"/>
        <dbReference type="ChEBI" id="CHEBI:61977"/>
        <dbReference type="ChEBI" id="CHEBI:456216"/>
        <dbReference type="EC" id="2.7.11.1"/>
    </reaction>
</comment>
<reference evidence="17" key="1">
    <citation type="journal article" date="2023" name="Plant J.">
        <title>Genome sequences and population genomics provide insights into the demographic history, inbreeding, and mutation load of two 'living fossil' tree species of Dipteronia.</title>
        <authorList>
            <person name="Feng Y."/>
            <person name="Comes H.P."/>
            <person name="Chen J."/>
            <person name="Zhu S."/>
            <person name="Lu R."/>
            <person name="Zhang X."/>
            <person name="Li P."/>
            <person name="Qiu J."/>
            <person name="Olsen K.M."/>
            <person name="Qiu Y."/>
        </authorList>
    </citation>
    <scope>NUCLEOTIDE SEQUENCE</scope>
    <source>
        <strain evidence="17">NBL</strain>
    </source>
</reference>
<keyword evidence="3" id="KW-0723">Serine/threonine-protein kinase</keyword>
<keyword evidence="7 15" id="KW-0547">Nucleotide-binding</keyword>
<proteinExistence type="predicted"/>
<dbReference type="PROSITE" id="PS00107">
    <property type="entry name" value="PROTEIN_KINASE_ATP"/>
    <property type="match status" value="1"/>
</dbReference>
<dbReference type="AlphaFoldDB" id="A0AAE0AWB9"/>
<dbReference type="EMBL" id="JANJYJ010000002">
    <property type="protein sequence ID" value="KAK3225287.1"/>
    <property type="molecule type" value="Genomic_DNA"/>
</dbReference>
<evidence type="ECO:0000256" key="10">
    <source>
        <dbReference type="ARBA" id="ARBA00022989"/>
    </source>
</evidence>
<keyword evidence="8" id="KW-0418">Kinase</keyword>
<dbReference type="InterPro" id="IPR011009">
    <property type="entry name" value="Kinase-like_dom_sf"/>
</dbReference>
<evidence type="ECO:0000256" key="8">
    <source>
        <dbReference type="ARBA" id="ARBA00022777"/>
    </source>
</evidence>
<evidence type="ECO:0000256" key="11">
    <source>
        <dbReference type="ARBA" id="ARBA00023136"/>
    </source>
</evidence>
<dbReference type="Proteomes" id="UP001281410">
    <property type="component" value="Unassembled WGS sequence"/>
</dbReference>
<evidence type="ECO:0000256" key="7">
    <source>
        <dbReference type="ARBA" id="ARBA00022741"/>
    </source>
</evidence>
<dbReference type="FunFam" id="1.10.510.10:FF:001023">
    <property type="entry name" value="Os07g0541700 protein"/>
    <property type="match status" value="1"/>
</dbReference>
<dbReference type="InterPro" id="IPR000719">
    <property type="entry name" value="Prot_kinase_dom"/>
</dbReference>
<evidence type="ECO:0000256" key="2">
    <source>
        <dbReference type="ARBA" id="ARBA00012513"/>
    </source>
</evidence>
<dbReference type="InterPro" id="IPR045874">
    <property type="entry name" value="LRK10/LRL21-25-like"/>
</dbReference>
<dbReference type="InterPro" id="IPR017441">
    <property type="entry name" value="Protein_kinase_ATP_BS"/>
</dbReference>
<comment type="subcellular location">
    <subcellularLocation>
        <location evidence="1">Membrane</location>
        <topology evidence="1">Single-pass type I membrane protein</topology>
    </subcellularLocation>
</comment>
<dbReference type="GO" id="GO:0004674">
    <property type="term" value="F:protein serine/threonine kinase activity"/>
    <property type="evidence" value="ECO:0007669"/>
    <property type="project" value="UniProtKB-KW"/>
</dbReference>
<feature type="binding site" evidence="15">
    <location>
        <position position="87"/>
    </location>
    <ligand>
        <name>ATP</name>
        <dbReference type="ChEBI" id="CHEBI:30616"/>
    </ligand>
</feature>
<dbReference type="Pfam" id="PF00069">
    <property type="entry name" value="Pkinase"/>
    <property type="match status" value="1"/>
</dbReference>
<evidence type="ECO:0000256" key="12">
    <source>
        <dbReference type="ARBA" id="ARBA00023180"/>
    </source>
</evidence>
<dbReference type="EC" id="2.7.11.1" evidence="2"/>
<evidence type="ECO:0000256" key="6">
    <source>
        <dbReference type="ARBA" id="ARBA00022729"/>
    </source>
</evidence>
<evidence type="ECO:0000259" key="16">
    <source>
        <dbReference type="PROSITE" id="PS50011"/>
    </source>
</evidence>
<evidence type="ECO:0000256" key="4">
    <source>
        <dbReference type="ARBA" id="ARBA00022679"/>
    </source>
</evidence>
<dbReference type="GO" id="GO:0005524">
    <property type="term" value="F:ATP binding"/>
    <property type="evidence" value="ECO:0007669"/>
    <property type="project" value="UniProtKB-UniRule"/>
</dbReference>
<dbReference type="Gene3D" id="1.10.510.10">
    <property type="entry name" value="Transferase(Phosphotransferase) domain 1"/>
    <property type="match status" value="1"/>
</dbReference>
<comment type="caution">
    <text evidence="17">The sequence shown here is derived from an EMBL/GenBank/DDBJ whole genome shotgun (WGS) entry which is preliminary data.</text>
</comment>
<dbReference type="Gene3D" id="3.30.200.20">
    <property type="entry name" value="Phosphorylase Kinase, domain 1"/>
    <property type="match status" value="1"/>
</dbReference>
<keyword evidence="10" id="KW-1133">Transmembrane helix</keyword>
<feature type="domain" description="Protein kinase" evidence="16">
    <location>
        <begin position="59"/>
        <end position="281"/>
    </location>
</feature>
<keyword evidence="6" id="KW-0732">Signal</keyword>
<keyword evidence="5" id="KW-0812">Transmembrane</keyword>
<dbReference type="PANTHER" id="PTHR27009">
    <property type="entry name" value="RUST RESISTANCE KINASE LR10-RELATED"/>
    <property type="match status" value="1"/>
</dbReference>